<evidence type="ECO:0000313" key="3">
    <source>
        <dbReference type="Proteomes" id="UP000691718"/>
    </source>
</evidence>
<sequence length="139" mass="15823">MEESNLRLLYWNPGGIQQKLQKLRTVAQQQDIQVILLGETKLNPSTHVKLPNYHIYRRDEVTSQGAAYRGTAVLVRRDIVHQELDLPEYQTMRSIGIKTEAAGEELRIYAAYRPPGTPFCSSDVRTVMEGEISTIILPK</sequence>
<dbReference type="GO" id="GO:0003824">
    <property type="term" value="F:catalytic activity"/>
    <property type="evidence" value="ECO:0007669"/>
    <property type="project" value="InterPro"/>
</dbReference>
<comment type="caution">
    <text evidence="2">The sequence shown here is derived from an EMBL/GenBank/DDBJ whole genome shotgun (WGS) entry which is preliminary data.</text>
</comment>
<dbReference type="Pfam" id="PF03372">
    <property type="entry name" value="Exo_endo_phos"/>
    <property type="match status" value="1"/>
</dbReference>
<evidence type="ECO:0000313" key="2">
    <source>
        <dbReference type="EMBL" id="CAG4972866.1"/>
    </source>
</evidence>
<feature type="domain" description="Endonuclease/exonuclease/phosphatase" evidence="1">
    <location>
        <begin position="18"/>
        <end position="112"/>
    </location>
</feature>
<accession>A0A8S3WRQ4</accession>
<dbReference type="Proteomes" id="UP000691718">
    <property type="component" value="Unassembled WGS sequence"/>
</dbReference>
<proteinExistence type="predicted"/>
<dbReference type="EMBL" id="CAJQZP010000620">
    <property type="protein sequence ID" value="CAG4972866.1"/>
    <property type="molecule type" value="Genomic_DNA"/>
</dbReference>
<gene>
    <name evidence="2" type="ORF">PAPOLLO_LOCUS8668</name>
</gene>
<dbReference type="InterPro" id="IPR005135">
    <property type="entry name" value="Endo/exonuclease/phosphatase"/>
</dbReference>
<dbReference type="OrthoDB" id="10065625at2759"/>
<keyword evidence="3" id="KW-1185">Reference proteome</keyword>
<dbReference type="AlphaFoldDB" id="A0A8S3WRQ4"/>
<organism evidence="2 3">
    <name type="scientific">Parnassius apollo</name>
    <name type="common">Apollo butterfly</name>
    <name type="synonym">Papilio apollo</name>
    <dbReference type="NCBI Taxonomy" id="110799"/>
    <lineage>
        <taxon>Eukaryota</taxon>
        <taxon>Metazoa</taxon>
        <taxon>Ecdysozoa</taxon>
        <taxon>Arthropoda</taxon>
        <taxon>Hexapoda</taxon>
        <taxon>Insecta</taxon>
        <taxon>Pterygota</taxon>
        <taxon>Neoptera</taxon>
        <taxon>Endopterygota</taxon>
        <taxon>Lepidoptera</taxon>
        <taxon>Glossata</taxon>
        <taxon>Ditrysia</taxon>
        <taxon>Papilionoidea</taxon>
        <taxon>Papilionidae</taxon>
        <taxon>Parnassiinae</taxon>
        <taxon>Parnassini</taxon>
        <taxon>Parnassius</taxon>
        <taxon>Parnassius</taxon>
    </lineage>
</organism>
<reference evidence="2" key="1">
    <citation type="submission" date="2021-04" db="EMBL/GenBank/DDBJ databases">
        <authorList>
            <person name="Tunstrom K."/>
        </authorList>
    </citation>
    <scope>NUCLEOTIDE SEQUENCE</scope>
</reference>
<name>A0A8S3WRQ4_PARAO</name>
<protein>
    <submittedName>
        <fullName evidence="2">(apollo) hypothetical protein</fullName>
    </submittedName>
</protein>
<evidence type="ECO:0000259" key="1">
    <source>
        <dbReference type="Pfam" id="PF03372"/>
    </source>
</evidence>